<dbReference type="Pfam" id="PF01755">
    <property type="entry name" value="Glyco_transf_25"/>
    <property type="match status" value="1"/>
</dbReference>
<comment type="caution">
    <text evidence="3">The sequence shown here is derived from an EMBL/GenBank/DDBJ whole genome shotgun (WGS) entry which is preliminary data.</text>
</comment>
<dbReference type="EMBL" id="CAJNIZ010046349">
    <property type="protein sequence ID" value="CAE7745916.1"/>
    <property type="molecule type" value="Genomic_DNA"/>
</dbReference>
<dbReference type="Proteomes" id="UP000649617">
    <property type="component" value="Unassembled WGS sequence"/>
</dbReference>
<protein>
    <recommendedName>
        <fullName evidence="2">Glycosyl transferase family 25 domain-containing protein</fullName>
    </recommendedName>
</protein>
<gene>
    <name evidence="3" type="ORF">SPIL2461_LOCUS21529</name>
</gene>
<feature type="region of interest" description="Disordered" evidence="1">
    <location>
        <begin position="318"/>
        <end position="343"/>
    </location>
</feature>
<keyword evidence="4" id="KW-1185">Reference proteome</keyword>
<dbReference type="InterPro" id="IPR002654">
    <property type="entry name" value="Glyco_trans_25"/>
</dbReference>
<organism evidence="3 4">
    <name type="scientific">Symbiodinium pilosum</name>
    <name type="common">Dinoflagellate</name>
    <dbReference type="NCBI Taxonomy" id="2952"/>
    <lineage>
        <taxon>Eukaryota</taxon>
        <taxon>Sar</taxon>
        <taxon>Alveolata</taxon>
        <taxon>Dinophyceae</taxon>
        <taxon>Suessiales</taxon>
        <taxon>Symbiodiniaceae</taxon>
        <taxon>Symbiodinium</taxon>
    </lineage>
</organism>
<evidence type="ECO:0000313" key="4">
    <source>
        <dbReference type="Proteomes" id="UP000649617"/>
    </source>
</evidence>
<reference evidence="3" key="1">
    <citation type="submission" date="2021-02" db="EMBL/GenBank/DDBJ databases">
        <authorList>
            <person name="Dougan E. K."/>
            <person name="Rhodes N."/>
            <person name="Thang M."/>
            <person name="Chan C."/>
        </authorList>
    </citation>
    <scope>NUCLEOTIDE SEQUENCE</scope>
</reference>
<accession>A0A812XT98</accession>
<dbReference type="AlphaFoldDB" id="A0A812XT98"/>
<evidence type="ECO:0000313" key="3">
    <source>
        <dbReference type="EMBL" id="CAE7745916.1"/>
    </source>
</evidence>
<evidence type="ECO:0000256" key="1">
    <source>
        <dbReference type="SAM" id="MobiDB-lite"/>
    </source>
</evidence>
<proteinExistence type="predicted"/>
<name>A0A812XT98_SYMPI</name>
<feature type="domain" description="Glycosyl transferase family 25" evidence="2">
    <location>
        <begin position="62"/>
        <end position="102"/>
    </location>
</feature>
<dbReference type="OrthoDB" id="410391at2759"/>
<evidence type="ECO:0000259" key="2">
    <source>
        <dbReference type="Pfam" id="PF01755"/>
    </source>
</evidence>
<sequence>MEVSNSELAHQIRRLDAVDGKWLRLLDDAVAEIVDEYALDKARHARRRGAYTIVHNGGRLLHFDNHLTTGGIACAMSHRLALQAVVAHPTAKWGIILEDDIAAMVPRVEEVVSKAVASLPEDWDALFLGYHDDAGRAHPSAYEAAVEDVVEARELQCSCAAAAGALLWLVCVGCAPRSGRGALGRSVSYWGTGWAALSEGWIMRYHLGCCASVAVAFKSSQESRVENWVQKLHSVRKDAGSMVCFSPKSEEAEDSDIQTMATVDDFMGKFQSWQAYYEHVWGLDGMMDEYLLGDAGDFGDMGEYQEAGDWDMDDFLTPFGGGAASPPCDAPPPECHPGDYPDP</sequence>